<protein>
    <submittedName>
        <fullName evidence="2">Uncharacterized protein</fullName>
    </submittedName>
</protein>
<dbReference type="EMBL" id="SNXX01000003">
    <property type="protein sequence ID" value="TDQ01739.1"/>
    <property type="molecule type" value="Genomic_DNA"/>
</dbReference>
<reference evidence="2 3" key="1">
    <citation type="submission" date="2019-03" db="EMBL/GenBank/DDBJ databases">
        <title>Subsurface microbial communities from deep shales in Ohio and West Virginia, USA.</title>
        <authorList>
            <person name="Wrighton K."/>
        </authorList>
    </citation>
    <scope>NUCLEOTIDE SEQUENCE [LARGE SCALE GENOMIC DNA]</scope>
    <source>
        <strain evidence="2 3">MSL 7</strain>
    </source>
</reference>
<evidence type="ECO:0000313" key="2">
    <source>
        <dbReference type="EMBL" id="TDQ01739.1"/>
    </source>
</evidence>
<gene>
    <name evidence="2" type="ORF">C7957_103146</name>
</gene>
<feature type="chain" id="PRO_5020543617" evidence="1">
    <location>
        <begin position="27"/>
        <end position="156"/>
    </location>
</feature>
<proteinExistence type="predicted"/>
<dbReference type="Proteomes" id="UP000295176">
    <property type="component" value="Unassembled WGS sequence"/>
</dbReference>
<sequence>MNSKKLSLSILIFLASLLILSGCSNAGISLNLEPNPVRFSSDQTKKEITLEVKTEGIGNIDLNKMIIEIIDQNGEIIFTDKKDINITDQFIIGGLSETENYTLDLEKIFDPTKYGYTSNVDFLVFYNEVLKGRSHSLNITVTGSNTTSLKTEVIYE</sequence>
<evidence type="ECO:0000256" key="1">
    <source>
        <dbReference type="SAM" id="SignalP"/>
    </source>
</evidence>
<dbReference type="RefSeq" id="WP_133529754.1">
    <property type="nucleotide sequence ID" value="NZ_SNXX01000003.1"/>
</dbReference>
<keyword evidence="1" id="KW-0732">Signal</keyword>
<evidence type="ECO:0000313" key="3">
    <source>
        <dbReference type="Proteomes" id="UP000295176"/>
    </source>
</evidence>
<name>A0A4R6SL95_9FIRM</name>
<dbReference type="AlphaFoldDB" id="A0A4R6SL95"/>
<feature type="signal peptide" evidence="1">
    <location>
        <begin position="1"/>
        <end position="26"/>
    </location>
</feature>
<comment type="caution">
    <text evidence="2">The sequence shown here is derived from an EMBL/GenBank/DDBJ whole genome shotgun (WGS) entry which is preliminary data.</text>
</comment>
<accession>A0A4R6SL95</accession>
<dbReference type="PROSITE" id="PS51257">
    <property type="entry name" value="PROKAR_LIPOPROTEIN"/>
    <property type="match status" value="1"/>
</dbReference>
<organism evidence="2 3">
    <name type="scientific">Halanaerobium saccharolyticum</name>
    <dbReference type="NCBI Taxonomy" id="43595"/>
    <lineage>
        <taxon>Bacteria</taxon>
        <taxon>Bacillati</taxon>
        <taxon>Bacillota</taxon>
        <taxon>Clostridia</taxon>
        <taxon>Halanaerobiales</taxon>
        <taxon>Halanaerobiaceae</taxon>
        <taxon>Halanaerobium</taxon>
    </lineage>
</organism>